<keyword evidence="2" id="KW-0418">Kinase</keyword>
<dbReference type="AlphaFoldDB" id="A0A3A8PXZ5"/>
<evidence type="ECO:0000256" key="1">
    <source>
        <dbReference type="SAM" id="MobiDB-lite"/>
    </source>
</evidence>
<dbReference type="Proteomes" id="UP000267003">
    <property type="component" value="Unassembled WGS sequence"/>
</dbReference>
<feature type="region of interest" description="Disordered" evidence="1">
    <location>
        <begin position="1"/>
        <end position="59"/>
    </location>
</feature>
<dbReference type="EMBL" id="RAWK01000180">
    <property type="protein sequence ID" value="RKH59851.1"/>
    <property type="molecule type" value="Genomic_DNA"/>
</dbReference>
<gene>
    <name evidence="2" type="ORF">D7W81_26600</name>
</gene>
<dbReference type="GO" id="GO:0004674">
    <property type="term" value="F:protein serine/threonine kinase activity"/>
    <property type="evidence" value="ECO:0007669"/>
    <property type="project" value="UniProtKB-KW"/>
</dbReference>
<organism evidence="2 3">
    <name type="scientific">Corallococcus aberystwythensis</name>
    <dbReference type="NCBI Taxonomy" id="2316722"/>
    <lineage>
        <taxon>Bacteria</taxon>
        <taxon>Pseudomonadati</taxon>
        <taxon>Myxococcota</taxon>
        <taxon>Myxococcia</taxon>
        <taxon>Myxococcales</taxon>
        <taxon>Cystobacterineae</taxon>
        <taxon>Myxococcaceae</taxon>
        <taxon>Corallococcus</taxon>
    </lineage>
</organism>
<accession>A0A3A8PXZ5</accession>
<proteinExistence type="predicted"/>
<feature type="compositionally biased region" description="Low complexity" evidence="1">
    <location>
        <begin position="1"/>
        <end position="12"/>
    </location>
</feature>
<protein>
    <submittedName>
        <fullName evidence="2">Serine/threonine protein kinase</fullName>
    </submittedName>
</protein>
<evidence type="ECO:0000313" key="2">
    <source>
        <dbReference type="EMBL" id="RKH59851.1"/>
    </source>
</evidence>
<keyword evidence="3" id="KW-1185">Reference proteome</keyword>
<feature type="non-terminal residue" evidence="2">
    <location>
        <position position="1"/>
    </location>
</feature>
<reference evidence="3" key="1">
    <citation type="submission" date="2018-09" db="EMBL/GenBank/DDBJ databases">
        <authorList>
            <person name="Livingstone P.G."/>
            <person name="Whitworth D.E."/>
        </authorList>
    </citation>
    <scope>NUCLEOTIDE SEQUENCE [LARGE SCALE GENOMIC DNA]</scope>
    <source>
        <strain evidence="3">AB050A</strain>
    </source>
</reference>
<feature type="compositionally biased region" description="Pro residues" evidence="1">
    <location>
        <begin position="13"/>
        <end position="29"/>
    </location>
</feature>
<keyword evidence="2" id="KW-0723">Serine/threonine-protein kinase</keyword>
<evidence type="ECO:0000313" key="3">
    <source>
        <dbReference type="Proteomes" id="UP000267003"/>
    </source>
</evidence>
<name>A0A3A8PXZ5_9BACT</name>
<comment type="caution">
    <text evidence="2">The sequence shown here is derived from an EMBL/GenBank/DDBJ whole genome shotgun (WGS) entry which is preliminary data.</text>
</comment>
<keyword evidence="2" id="KW-0808">Transferase</keyword>
<sequence length="127" mass="13749">PPPAPEVVAAPVQEPPPAPAIEAPPPAKPQPLAVKAVKTAREGPPPTAPKRTESASESAVREQIIATVNQVENSPLYADNKVHKGLTRQAARNYLDRQIKRLENADDAAGRLGILEELRGWKQQYLK</sequence>